<dbReference type="InterPro" id="IPR052048">
    <property type="entry name" value="ST_Response_Regulator"/>
</dbReference>
<organism evidence="5">
    <name type="scientific">Xenorhabdus bovienii str. puntauvense</name>
    <dbReference type="NCBI Taxonomy" id="1398201"/>
    <lineage>
        <taxon>Bacteria</taxon>
        <taxon>Pseudomonadati</taxon>
        <taxon>Pseudomonadota</taxon>
        <taxon>Gammaproteobacteria</taxon>
        <taxon>Enterobacterales</taxon>
        <taxon>Morganellaceae</taxon>
        <taxon>Xenorhabdus</taxon>
    </lineage>
</organism>
<keyword evidence="1" id="KW-0007">Acetylation</keyword>
<dbReference type="Pfam" id="PF00072">
    <property type="entry name" value="Response_reg"/>
    <property type="match status" value="1"/>
</dbReference>
<dbReference type="PANTHER" id="PTHR43228:SF1">
    <property type="entry name" value="TWO-COMPONENT RESPONSE REGULATOR ARR22"/>
    <property type="match status" value="1"/>
</dbReference>
<dbReference type="InterPro" id="IPR036457">
    <property type="entry name" value="PPM-type-like_dom_sf"/>
</dbReference>
<comment type="subunit">
    <text evidence="2">Binds to RpoS.</text>
</comment>
<dbReference type="Gene3D" id="3.40.50.2300">
    <property type="match status" value="1"/>
</dbReference>
<gene>
    <name evidence="2 5" type="primary">rssB</name>
    <name evidence="5" type="ORF">XBP1_2720025</name>
</gene>
<evidence type="ECO:0000256" key="3">
    <source>
        <dbReference type="PROSITE-ProRule" id="PRU00169"/>
    </source>
</evidence>
<accession>A0A077NIK0</accession>
<evidence type="ECO:0000313" key="5">
    <source>
        <dbReference type="EMBL" id="CDG97675.1"/>
    </source>
</evidence>
<comment type="PTM">
    <text evidence="2">Phosphorylated. Phosphorylation stimulates the interaction with RpoS and, therefore, the proteolysis of RpoS.</text>
</comment>
<feature type="modified residue" description="4-aspartylphosphate" evidence="2 3">
    <location>
        <position position="59"/>
    </location>
</feature>
<dbReference type="EMBL" id="CBSW010000193">
    <property type="protein sequence ID" value="CDG97675.1"/>
    <property type="molecule type" value="Genomic_DNA"/>
</dbReference>
<dbReference type="HAMAP" id="MF_00958">
    <property type="entry name" value="RssB"/>
    <property type="match status" value="1"/>
</dbReference>
<comment type="similarity">
    <text evidence="2">Belongs to the RssB family.</text>
</comment>
<dbReference type="HOGENOM" id="CLU_055989_1_0_6"/>
<keyword evidence="2" id="KW-0346">Stress response</keyword>
<dbReference type="InterPro" id="IPR028616">
    <property type="entry name" value="RssB"/>
</dbReference>
<name>A0A077NIK0_XENBV</name>
<proteinExistence type="inferred from homology"/>
<dbReference type="RefSeq" id="WP_038192144.1">
    <property type="nucleotide sequence ID" value="NZ_CAWLWN010000231.1"/>
</dbReference>
<feature type="domain" description="Response regulatory" evidence="4">
    <location>
        <begin position="9"/>
        <end position="124"/>
    </location>
</feature>
<dbReference type="InterPro" id="IPR011006">
    <property type="entry name" value="CheY-like_superfamily"/>
</dbReference>
<dbReference type="GO" id="GO:0010468">
    <property type="term" value="P:regulation of gene expression"/>
    <property type="evidence" value="ECO:0007669"/>
    <property type="project" value="UniProtKB-UniRule"/>
</dbReference>
<evidence type="ECO:0000256" key="1">
    <source>
        <dbReference type="ARBA" id="ARBA00022990"/>
    </source>
</evidence>
<evidence type="ECO:0000259" key="4">
    <source>
        <dbReference type="PROSITE" id="PS50110"/>
    </source>
</evidence>
<dbReference type="AlphaFoldDB" id="A0A077NIK0"/>
<dbReference type="Proteomes" id="UP000028511">
    <property type="component" value="Unassembled WGS sequence"/>
</dbReference>
<dbReference type="GO" id="GO:0045862">
    <property type="term" value="P:positive regulation of proteolysis"/>
    <property type="evidence" value="ECO:0007669"/>
    <property type="project" value="UniProtKB-UniRule"/>
</dbReference>
<comment type="function">
    <text evidence="2">Regulates the turnover of the sigma S factor (RpoS) by promoting its proteolysis in exponentially growing cells. Acts by binding and delivering RpoS to the ClpXP protease. RssB is not co-degraded with RpoS, but is released from the complex and can initiate a new cycle of RpoS recognition and degradation.</text>
</comment>
<sequence>MEKVLQGKRILVVEDEPVFCSLLTDYLNSLGAITMCASNGEMALQTVDREIKPELIFCDLSMPIMGGIEFMGHMAIKGLTIPIIIVSATNKMTEIDDVLRLGAKDILLKPIANLNEVKKMALDYLHPKVFMSDAIEQNRLIQELSKLKQNTESVWCLLQQLQPPVSQIIANCRVNYRLLNTVGKMGLVFDITALSDNEMIFYCLDISRSKDNGAVSALLLRVVFNNLLKKRKFHKKSGLPDMQEIMNWVNRILNDTEISEPLPLLLGYYNTHNKTILMSSAGLSARIQSGNHQQQLGRGIPLGTLKIIHSHQVCEHSSLWQCRIWNNKNQIKLMFSPPFYQ</sequence>
<dbReference type="Gene3D" id="3.60.40.10">
    <property type="entry name" value="PPM-type phosphatase domain"/>
    <property type="match status" value="1"/>
</dbReference>
<dbReference type="PROSITE" id="PS50110">
    <property type="entry name" value="RESPONSE_REGULATORY"/>
    <property type="match status" value="1"/>
</dbReference>
<dbReference type="NCBIfam" id="NF007969">
    <property type="entry name" value="PRK10693.1"/>
    <property type="match status" value="1"/>
</dbReference>
<comment type="caution">
    <text evidence="5">The sequence shown here is derived from an EMBL/GenBank/DDBJ whole genome shotgun (WGS) entry which is preliminary data.</text>
</comment>
<reference evidence="5" key="1">
    <citation type="submission" date="2013-07" db="EMBL/GenBank/DDBJ databases">
        <title>Sub-species coevolution in mutualistic symbiosis.</title>
        <authorList>
            <person name="Murfin K."/>
            <person name="Klassen J."/>
            <person name="Lee M."/>
            <person name="Forst S."/>
            <person name="Stock P."/>
            <person name="Goodrich-Blair H."/>
        </authorList>
    </citation>
    <scope>NUCLEOTIDE SEQUENCE [LARGE SCALE GENOMIC DNA]</scope>
    <source>
        <strain evidence="5">Puntauvense</strain>
    </source>
</reference>
<dbReference type="SUPFAM" id="SSF52172">
    <property type="entry name" value="CheY-like"/>
    <property type="match status" value="1"/>
</dbReference>
<evidence type="ECO:0000256" key="2">
    <source>
        <dbReference type="HAMAP-Rule" id="MF_00958"/>
    </source>
</evidence>
<dbReference type="InterPro" id="IPR001789">
    <property type="entry name" value="Sig_transdc_resp-reg_receiver"/>
</dbReference>
<keyword evidence="2 3" id="KW-0597">Phosphoprotein</keyword>
<dbReference type="SMART" id="SM00448">
    <property type="entry name" value="REC"/>
    <property type="match status" value="1"/>
</dbReference>
<dbReference type="GO" id="GO:0000160">
    <property type="term" value="P:phosphorelay signal transduction system"/>
    <property type="evidence" value="ECO:0007669"/>
    <property type="project" value="InterPro"/>
</dbReference>
<protein>
    <recommendedName>
        <fullName evidence="2">Regulator of RpoS</fullName>
    </recommendedName>
</protein>
<dbReference type="PANTHER" id="PTHR43228">
    <property type="entry name" value="TWO-COMPONENT RESPONSE REGULATOR"/>
    <property type="match status" value="1"/>
</dbReference>